<gene>
    <name evidence="1" type="ORF">LCGC14_1358510</name>
</gene>
<sequence>MLKACLFYLSFIFFLASCSSQQAIPIITISETNGLDRELEYISAVIPSIDSKKTSTILVAEGIEQNVSIPVQILDTIATADKKMIRILFPIRIKANQSQSYQIEFGQKNAEDQTRIFRFSKDSMSLETEAFKASFSTENDPRGGQVNGIILKDFNSQLLKRGHIAMHWAPNFSKANSEAYFNFEDIPLSSKNELSEGRYQIVKKRSGTTDSVPEINLRGSYTFYRGLPYFEFESTI</sequence>
<evidence type="ECO:0000313" key="1">
    <source>
        <dbReference type="EMBL" id="KKM78588.1"/>
    </source>
</evidence>
<evidence type="ECO:0008006" key="2">
    <source>
        <dbReference type="Google" id="ProtNLM"/>
    </source>
</evidence>
<comment type="caution">
    <text evidence="1">The sequence shown here is derived from an EMBL/GenBank/DDBJ whole genome shotgun (WGS) entry which is preliminary data.</text>
</comment>
<name>A0A0F9K9D4_9ZZZZ</name>
<accession>A0A0F9K9D4</accession>
<protein>
    <recommendedName>
        <fullName evidence="2">Lipoprotein</fullName>
    </recommendedName>
</protein>
<feature type="non-terminal residue" evidence="1">
    <location>
        <position position="236"/>
    </location>
</feature>
<proteinExistence type="predicted"/>
<organism evidence="1">
    <name type="scientific">marine sediment metagenome</name>
    <dbReference type="NCBI Taxonomy" id="412755"/>
    <lineage>
        <taxon>unclassified sequences</taxon>
        <taxon>metagenomes</taxon>
        <taxon>ecological metagenomes</taxon>
    </lineage>
</organism>
<reference evidence="1" key="1">
    <citation type="journal article" date="2015" name="Nature">
        <title>Complex archaea that bridge the gap between prokaryotes and eukaryotes.</title>
        <authorList>
            <person name="Spang A."/>
            <person name="Saw J.H."/>
            <person name="Jorgensen S.L."/>
            <person name="Zaremba-Niedzwiedzka K."/>
            <person name="Martijn J."/>
            <person name="Lind A.E."/>
            <person name="van Eijk R."/>
            <person name="Schleper C."/>
            <person name="Guy L."/>
            <person name="Ettema T.J."/>
        </authorList>
    </citation>
    <scope>NUCLEOTIDE SEQUENCE</scope>
</reference>
<dbReference type="PROSITE" id="PS51257">
    <property type="entry name" value="PROKAR_LIPOPROTEIN"/>
    <property type="match status" value="1"/>
</dbReference>
<dbReference type="EMBL" id="LAZR01008471">
    <property type="protein sequence ID" value="KKM78588.1"/>
    <property type="molecule type" value="Genomic_DNA"/>
</dbReference>
<dbReference type="AlphaFoldDB" id="A0A0F9K9D4"/>